<reference evidence="6 7" key="1">
    <citation type="submission" date="2024-02" db="EMBL/GenBank/DDBJ databases">
        <title>Discinaceae phylogenomics.</title>
        <authorList>
            <person name="Dirks A.C."/>
            <person name="James T.Y."/>
        </authorList>
    </citation>
    <scope>NUCLEOTIDE SEQUENCE [LARGE SCALE GENOMIC DNA]</scope>
    <source>
        <strain evidence="6 7">ACD0624</strain>
    </source>
</reference>
<evidence type="ECO:0000259" key="5">
    <source>
        <dbReference type="Pfam" id="PF04909"/>
    </source>
</evidence>
<accession>A0ABR3GUL7</accession>
<proteinExistence type="inferred from homology"/>
<keyword evidence="2 3" id="KW-0456">Lyase</keyword>
<dbReference type="PANTHER" id="PTHR21240">
    <property type="entry name" value="2-AMINO-3-CARBOXYLMUCONATE-6-SEMIALDEHYDE DECARBOXYLASE"/>
    <property type="match status" value="1"/>
</dbReference>
<evidence type="ECO:0000313" key="7">
    <source>
        <dbReference type="Proteomes" id="UP001447188"/>
    </source>
</evidence>
<dbReference type="EMBL" id="JBBBZM010000010">
    <property type="protein sequence ID" value="KAL0639600.1"/>
    <property type="molecule type" value="Genomic_DNA"/>
</dbReference>
<feature type="domain" description="Amidohydrolase-related" evidence="5">
    <location>
        <begin position="4"/>
        <end position="356"/>
    </location>
</feature>
<evidence type="ECO:0000256" key="2">
    <source>
        <dbReference type="ARBA" id="ARBA00023239"/>
    </source>
</evidence>
<sequence length="358" mass="38744">MSIVDIHTHVYPPSYMEILRSRTNVPYVRTFPPDPIPRLLVLPGEDGPTSTSTSRGRPIGPEYYSIEHKIAFMDAHEIDISVISLANPWLDIVEPSEAAQRACEINDEMNSMCLQYPGRLFMFGALPLKGTLEETVLEIKRLRGLSCVRGVVMGTGGLGNGLDDQKLDAVYAALQEEELTVFLHPHYGLPAEVYGPRAAEYGHVLPLALGFPLETTIGVSRMILSGVFDRHPTLSILLAHSGGTLPFLAGRLESCIAHDLHLAAGPVRRNIWDVLAKNILLDAVIYSSVGLKAAVAVAGADRVLFGTDHPFFPPMNPGGQGWLSVTMNYDAVSAAFGDSAEAKGILGGNAVKLLRLEL</sequence>
<organism evidence="6 7">
    <name type="scientific">Discina gigas</name>
    <dbReference type="NCBI Taxonomy" id="1032678"/>
    <lineage>
        <taxon>Eukaryota</taxon>
        <taxon>Fungi</taxon>
        <taxon>Dikarya</taxon>
        <taxon>Ascomycota</taxon>
        <taxon>Pezizomycotina</taxon>
        <taxon>Pezizomycetes</taxon>
        <taxon>Pezizales</taxon>
        <taxon>Discinaceae</taxon>
        <taxon>Discina</taxon>
    </lineage>
</organism>
<keyword evidence="1 3" id="KW-0210">Decarboxylase</keyword>
<evidence type="ECO:0000256" key="1">
    <source>
        <dbReference type="ARBA" id="ARBA00022793"/>
    </source>
</evidence>
<protein>
    <recommendedName>
        <fullName evidence="5">Amidohydrolase-related domain-containing protein</fullName>
    </recommendedName>
</protein>
<gene>
    <name evidence="6" type="ORF">Q9L58_001430</name>
</gene>
<dbReference type="InterPro" id="IPR032466">
    <property type="entry name" value="Metal_Hydrolase"/>
</dbReference>
<dbReference type="InterPro" id="IPR006680">
    <property type="entry name" value="Amidohydro-rel"/>
</dbReference>
<dbReference type="Pfam" id="PF04909">
    <property type="entry name" value="Amidohydro_2"/>
    <property type="match status" value="1"/>
</dbReference>
<dbReference type="SUPFAM" id="SSF51556">
    <property type="entry name" value="Metallo-dependent hydrolases"/>
    <property type="match status" value="1"/>
</dbReference>
<evidence type="ECO:0000313" key="6">
    <source>
        <dbReference type="EMBL" id="KAL0639600.1"/>
    </source>
</evidence>
<dbReference type="PANTHER" id="PTHR21240:SF28">
    <property type="entry name" value="ISO-OROTATE DECARBOXYLASE (EUROFUNG)"/>
    <property type="match status" value="1"/>
</dbReference>
<dbReference type="Proteomes" id="UP001447188">
    <property type="component" value="Unassembled WGS sequence"/>
</dbReference>
<comment type="similarity">
    <text evidence="3">Belongs to the metallo-dependent hydrolases superfamily.</text>
</comment>
<evidence type="ECO:0000256" key="4">
    <source>
        <dbReference type="SAM" id="MobiDB-lite"/>
    </source>
</evidence>
<feature type="region of interest" description="Disordered" evidence="4">
    <location>
        <begin position="39"/>
        <end position="59"/>
    </location>
</feature>
<dbReference type="InterPro" id="IPR032465">
    <property type="entry name" value="ACMSD"/>
</dbReference>
<name>A0ABR3GUL7_9PEZI</name>
<comment type="caution">
    <text evidence="6">The sequence shown here is derived from an EMBL/GenBank/DDBJ whole genome shotgun (WGS) entry which is preliminary data.</text>
</comment>
<dbReference type="Gene3D" id="3.20.20.140">
    <property type="entry name" value="Metal-dependent hydrolases"/>
    <property type="match status" value="1"/>
</dbReference>
<evidence type="ECO:0000256" key="3">
    <source>
        <dbReference type="RuleBase" id="RU366045"/>
    </source>
</evidence>
<keyword evidence="7" id="KW-1185">Reference proteome</keyword>